<evidence type="ECO:0000313" key="2">
    <source>
        <dbReference type="EMBL" id="CAK9079396.1"/>
    </source>
</evidence>
<accession>A0ABP0PUG0</accession>
<feature type="compositionally biased region" description="Basic and acidic residues" evidence="1">
    <location>
        <begin position="114"/>
        <end position="151"/>
    </location>
</feature>
<reference evidence="2 3" key="1">
    <citation type="submission" date="2024-02" db="EMBL/GenBank/DDBJ databases">
        <authorList>
            <person name="Chen Y."/>
            <person name="Shah S."/>
            <person name="Dougan E. K."/>
            <person name="Thang M."/>
            <person name="Chan C."/>
        </authorList>
    </citation>
    <scope>NUCLEOTIDE SEQUENCE [LARGE SCALE GENOMIC DNA]</scope>
</reference>
<protein>
    <submittedName>
        <fullName evidence="2">Uncharacterized protein</fullName>
    </submittedName>
</protein>
<sequence length="395" mass="44416">MRALARGFLGTRGRTCRHISDRFSARFEEDDEPSLAPKRPQKSATEQGSRYLEDVTNTRLRRLANHSRTKALFDSPTEDHRKFPDKGSRFRVDASVFDESLHMQATQLEKLIKEGRKEREDTRQEHLRRAAKEKDLRARQGEVIREVRRPSVENIKSCSSGPPPADEQTSTTPSETKGAADEAKAAAAAATELAKQELSTEEETGCSQDNTVADESNLQQEVLSPRQLMARVGLVRPDSTRTGAMPTTPDIEKIVNSVAVLSRRKASQDREKLAGLLAQLEPELSRLTPSLCASVLVALPWVPQWTPQLLKRLAHQAQIRIKLVHNLASPPSSSHIQPRKPGMYVRTPMSPQDVCLDRRARYSLFGDPWATTLSRREGFVALWLLWPMHSGRPMR</sequence>
<gene>
    <name evidence="2" type="ORF">CCMP2556_LOCUS39096</name>
</gene>
<feature type="region of interest" description="Disordered" evidence="1">
    <location>
        <begin position="114"/>
        <end position="181"/>
    </location>
</feature>
<dbReference type="EMBL" id="CAXAMN010023651">
    <property type="protein sequence ID" value="CAK9079396.1"/>
    <property type="molecule type" value="Genomic_DNA"/>
</dbReference>
<proteinExistence type="predicted"/>
<name>A0ABP0PUG0_9DINO</name>
<evidence type="ECO:0000313" key="3">
    <source>
        <dbReference type="Proteomes" id="UP001642484"/>
    </source>
</evidence>
<feature type="region of interest" description="Disordered" evidence="1">
    <location>
        <begin position="27"/>
        <end position="56"/>
    </location>
</feature>
<evidence type="ECO:0000256" key="1">
    <source>
        <dbReference type="SAM" id="MobiDB-lite"/>
    </source>
</evidence>
<keyword evidence="3" id="KW-1185">Reference proteome</keyword>
<comment type="caution">
    <text evidence="2">The sequence shown here is derived from an EMBL/GenBank/DDBJ whole genome shotgun (WGS) entry which is preliminary data.</text>
</comment>
<feature type="region of interest" description="Disordered" evidence="1">
    <location>
        <begin position="192"/>
        <end position="211"/>
    </location>
</feature>
<dbReference type="Proteomes" id="UP001642484">
    <property type="component" value="Unassembled WGS sequence"/>
</dbReference>
<organism evidence="2 3">
    <name type="scientific">Durusdinium trenchii</name>
    <dbReference type="NCBI Taxonomy" id="1381693"/>
    <lineage>
        <taxon>Eukaryota</taxon>
        <taxon>Sar</taxon>
        <taxon>Alveolata</taxon>
        <taxon>Dinophyceae</taxon>
        <taxon>Suessiales</taxon>
        <taxon>Symbiodiniaceae</taxon>
        <taxon>Durusdinium</taxon>
    </lineage>
</organism>